<evidence type="ECO:0000313" key="3">
    <source>
        <dbReference type="Proteomes" id="UP001596405"/>
    </source>
</evidence>
<reference evidence="3" key="1">
    <citation type="journal article" date="2019" name="Int. J. Syst. Evol. Microbiol.">
        <title>The Global Catalogue of Microorganisms (GCM) 10K type strain sequencing project: providing services to taxonomists for standard genome sequencing and annotation.</title>
        <authorList>
            <consortium name="The Broad Institute Genomics Platform"/>
            <consortium name="The Broad Institute Genome Sequencing Center for Infectious Disease"/>
            <person name="Wu L."/>
            <person name="Ma J."/>
        </authorList>
    </citation>
    <scope>NUCLEOTIDE SEQUENCE [LARGE SCALE GENOMIC DNA]</scope>
    <source>
        <strain evidence="3">CGMCC 4.7393</strain>
    </source>
</reference>
<dbReference type="InterPro" id="IPR025345">
    <property type="entry name" value="DUF4249"/>
</dbReference>
<dbReference type="Pfam" id="PF14054">
    <property type="entry name" value="DUF4249"/>
    <property type="match status" value="1"/>
</dbReference>
<gene>
    <name evidence="2" type="ORF">ACFQHR_07100</name>
</gene>
<protein>
    <submittedName>
        <fullName evidence="2">DUF4249 domain-containing protein</fullName>
    </submittedName>
</protein>
<evidence type="ECO:0000313" key="2">
    <source>
        <dbReference type="EMBL" id="MFC6997386.1"/>
    </source>
</evidence>
<sequence>MKRFCLNVWLCLSLWAMASCVEEYELPETANGEGLLVVDGGMNVEEGTAQVKLTRSQSLADKTPPKPETGANVWIEYGQGAKINLTGNSSGMYSANGLSLDYGTKYKLRIKTKVGKEYASTEVSTVKTPPIDEITWDVEGENVNIRVTTHDPTNAARYYRWEFEDTYEYSVPYFTRYILDENGKLKVRTESDSTYQNCWKYGASSNILVGSTTQLENAVVNKVRIATINGNSQKLSMRYSMLVKQHAISREEHQYWQILRKNTEEVGSLFDAQPSEIKGNVSNLNDPNEPVLGYFSVRSVTTKRFFLSKAQLAQWNFRFQKDCPFIKVPISADGVIDSGFLYSFVHARYVVVDWKDEFEDNPAKAPNNPWMLSFSCSDCREMGGTGKKPAFW</sequence>
<dbReference type="Proteomes" id="UP001596405">
    <property type="component" value="Unassembled WGS sequence"/>
</dbReference>
<keyword evidence="3" id="KW-1185">Reference proteome</keyword>
<evidence type="ECO:0000256" key="1">
    <source>
        <dbReference type="SAM" id="SignalP"/>
    </source>
</evidence>
<feature type="chain" id="PRO_5045732325" evidence="1">
    <location>
        <begin position="19"/>
        <end position="392"/>
    </location>
</feature>
<keyword evidence="1" id="KW-0732">Signal</keyword>
<feature type="signal peptide" evidence="1">
    <location>
        <begin position="1"/>
        <end position="18"/>
    </location>
</feature>
<dbReference type="RefSeq" id="WP_066615671.1">
    <property type="nucleotide sequence ID" value="NZ_JBHSYQ010000003.1"/>
</dbReference>
<organism evidence="2 3">
    <name type="scientific">Rufibacter roseus</name>
    <dbReference type="NCBI Taxonomy" id="1567108"/>
    <lineage>
        <taxon>Bacteria</taxon>
        <taxon>Pseudomonadati</taxon>
        <taxon>Bacteroidota</taxon>
        <taxon>Cytophagia</taxon>
        <taxon>Cytophagales</taxon>
        <taxon>Hymenobacteraceae</taxon>
        <taxon>Rufibacter</taxon>
    </lineage>
</organism>
<dbReference type="EMBL" id="JBHSYQ010000003">
    <property type="protein sequence ID" value="MFC6997386.1"/>
    <property type="molecule type" value="Genomic_DNA"/>
</dbReference>
<proteinExistence type="predicted"/>
<comment type="caution">
    <text evidence="2">The sequence shown here is derived from an EMBL/GenBank/DDBJ whole genome shotgun (WGS) entry which is preliminary data.</text>
</comment>
<accession>A0ABW2DHT9</accession>
<name>A0ABW2DHT9_9BACT</name>
<dbReference type="PROSITE" id="PS51257">
    <property type="entry name" value="PROKAR_LIPOPROTEIN"/>
    <property type="match status" value="1"/>
</dbReference>